<dbReference type="EMBL" id="FZQP02000937">
    <property type="protein sequence ID" value="VVC91012.1"/>
    <property type="molecule type" value="Genomic_DNA"/>
</dbReference>
<reference evidence="2 3" key="1">
    <citation type="submission" date="2017-07" db="EMBL/GenBank/DDBJ databases">
        <authorList>
            <person name="Talla V."/>
            <person name="Backstrom N."/>
        </authorList>
    </citation>
    <scope>NUCLEOTIDE SEQUENCE [LARGE SCALE GENOMIC DNA]</scope>
</reference>
<accession>A0A5E4Q0K6</accession>
<evidence type="ECO:0000256" key="1">
    <source>
        <dbReference type="SAM" id="MobiDB-lite"/>
    </source>
</evidence>
<protein>
    <submittedName>
        <fullName evidence="2">Uncharacterized protein</fullName>
    </submittedName>
</protein>
<keyword evidence="3" id="KW-1185">Reference proteome</keyword>
<feature type="compositionally biased region" description="Polar residues" evidence="1">
    <location>
        <begin position="1"/>
        <end position="15"/>
    </location>
</feature>
<organism evidence="2 3">
    <name type="scientific">Leptidea sinapis</name>
    <dbReference type="NCBI Taxonomy" id="189913"/>
    <lineage>
        <taxon>Eukaryota</taxon>
        <taxon>Metazoa</taxon>
        <taxon>Ecdysozoa</taxon>
        <taxon>Arthropoda</taxon>
        <taxon>Hexapoda</taxon>
        <taxon>Insecta</taxon>
        <taxon>Pterygota</taxon>
        <taxon>Neoptera</taxon>
        <taxon>Endopterygota</taxon>
        <taxon>Lepidoptera</taxon>
        <taxon>Glossata</taxon>
        <taxon>Ditrysia</taxon>
        <taxon>Papilionoidea</taxon>
        <taxon>Pieridae</taxon>
        <taxon>Dismorphiinae</taxon>
        <taxon>Leptidea</taxon>
    </lineage>
</organism>
<sequence length="78" mass="8619">MTTLTHTQDPTTMLPQQAGPARPRSSDAKQAVAYPCHGGVTTRRIVLMDLMKNQEHAKSRYAGLRSSHAEALKENVFL</sequence>
<name>A0A5E4Q0K6_9NEOP</name>
<evidence type="ECO:0000313" key="2">
    <source>
        <dbReference type="EMBL" id="VVC91012.1"/>
    </source>
</evidence>
<evidence type="ECO:0000313" key="3">
    <source>
        <dbReference type="Proteomes" id="UP000324832"/>
    </source>
</evidence>
<dbReference type="Proteomes" id="UP000324832">
    <property type="component" value="Unassembled WGS sequence"/>
</dbReference>
<dbReference type="AlphaFoldDB" id="A0A5E4Q0K6"/>
<feature type="region of interest" description="Disordered" evidence="1">
    <location>
        <begin position="1"/>
        <end position="31"/>
    </location>
</feature>
<gene>
    <name evidence="2" type="ORF">LSINAPIS_LOCUS3796</name>
</gene>
<proteinExistence type="predicted"/>